<feature type="transmembrane region" description="Helical" evidence="9">
    <location>
        <begin position="14"/>
        <end position="33"/>
    </location>
</feature>
<keyword evidence="5" id="KW-0602">Photosynthesis</keyword>
<evidence type="ECO:0000256" key="5">
    <source>
        <dbReference type="ARBA" id="ARBA00022531"/>
    </source>
</evidence>
<keyword evidence="7 9" id="KW-1133">Transmembrane helix</keyword>
<reference evidence="10" key="1">
    <citation type="submission" date="2014-03" db="EMBL/GenBank/DDBJ databases">
        <title>Metagenomic reconstruction of the complete chloroplast and mitochondrial genomes of a novel unicellular red alga from the Cyanidiaceae family.</title>
        <authorList>
            <person name="Servin-Garciduenas L.E."/>
            <person name="Martinez-Romero E."/>
        </authorList>
    </citation>
    <scope>NUCLEOTIDE SEQUENCE</scope>
    <source>
        <strain evidence="10">MX-AZ01</strain>
    </source>
</reference>
<dbReference type="GO" id="GO:0009522">
    <property type="term" value="C:photosystem I"/>
    <property type="evidence" value="ECO:0007669"/>
    <property type="project" value="InterPro"/>
</dbReference>
<organism evidence="10">
    <name type="scientific">Cyanidiaceae sp. MX-AZ01</name>
    <dbReference type="NCBI Taxonomy" id="1503164"/>
    <lineage>
        <taxon>Eukaryota</taxon>
        <taxon>Rhodophyta</taxon>
        <taxon>Bangiophyceae</taxon>
        <taxon>Cyanidiales</taxon>
        <taxon>Cyanidiaceae</taxon>
    </lineage>
</organism>
<comment type="subcellular location">
    <subcellularLocation>
        <location evidence="2">Membrane</location>
        <topology evidence="2">Multi-pass membrane protein</topology>
    </subcellularLocation>
</comment>
<geneLocation type="chloroplast" evidence="10"/>
<comment type="similarity">
    <text evidence="3">Belongs to the Ycf4 family.</text>
</comment>
<dbReference type="Pfam" id="PF02392">
    <property type="entry name" value="Ycf4"/>
    <property type="match status" value="1"/>
</dbReference>
<keyword evidence="8 9" id="KW-0472">Membrane</keyword>
<evidence type="ECO:0000256" key="9">
    <source>
        <dbReference type="SAM" id="Phobius"/>
    </source>
</evidence>
<keyword evidence="10" id="KW-0150">Chloroplast</keyword>
<keyword evidence="6 9" id="KW-0812">Transmembrane</keyword>
<dbReference type="AlphaFoldDB" id="A0A060AEA6"/>
<evidence type="ECO:0000313" key="10">
    <source>
        <dbReference type="EMBL" id="AIA61266.1"/>
    </source>
</evidence>
<evidence type="ECO:0000256" key="8">
    <source>
        <dbReference type="ARBA" id="ARBA00023136"/>
    </source>
</evidence>
<gene>
    <name evidence="10" type="primary">ycf4</name>
</gene>
<evidence type="ECO:0000256" key="4">
    <source>
        <dbReference type="ARBA" id="ARBA00015395"/>
    </source>
</evidence>
<name>A0A060AEA6_9RHOD</name>
<protein>
    <recommendedName>
        <fullName evidence="4">Photosystem I assembly protein Ycf4</fullName>
    </recommendedName>
</protein>
<feature type="transmembrane region" description="Helical" evidence="9">
    <location>
        <begin position="39"/>
        <end position="62"/>
    </location>
</feature>
<evidence type="ECO:0000256" key="7">
    <source>
        <dbReference type="ARBA" id="ARBA00022989"/>
    </source>
</evidence>
<evidence type="ECO:0000256" key="6">
    <source>
        <dbReference type="ARBA" id="ARBA00022692"/>
    </source>
</evidence>
<sequence>MSIQKEHIPGSRRFSNILWCIILASAGSSFWFSGFHSDLALQGAIMCFYGSVAFTLSIYLFLTIWWDVGGGYNLYDTDKKSVTIWRKGFGKQQIHLEYKREQIQSLKVVVKDGLNPKREIYLCTISGAQIPLTAVGEPMPLAQLEQKATQLAKWLGLAGIV</sequence>
<proteinExistence type="inferred from homology"/>
<dbReference type="InterPro" id="IPR003359">
    <property type="entry name" value="PSI_Ycf4_assembly"/>
</dbReference>
<dbReference type="GO" id="GO:0015979">
    <property type="term" value="P:photosynthesis"/>
    <property type="evidence" value="ECO:0007669"/>
    <property type="project" value="UniProtKB-KW"/>
</dbReference>
<comment type="function">
    <text evidence="1">Seems to be required for the assembly of the photosystem I complex.</text>
</comment>
<evidence type="ECO:0000256" key="1">
    <source>
        <dbReference type="ARBA" id="ARBA00002862"/>
    </source>
</evidence>
<accession>A0A060AEA6</accession>
<evidence type="ECO:0000256" key="2">
    <source>
        <dbReference type="ARBA" id="ARBA00004141"/>
    </source>
</evidence>
<keyword evidence="10" id="KW-0934">Plastid</keyword>
<dbReference type="EMBL" id="KJ569775">
    <property type="protein sequence ID" value="AIA61266.1"/>
    <property type="molecule type" value="Genomic_DNA"/>
</dbReference>
<evidence type="ECO:0000256" key="3">
    <source>
        <dbReference type="ARBA" id="ARBA00008198"/>
    </source>
</evidence>